<reference evidence="1 2" key="1">
    <citation type="submission" date="2020-07" db="EMBL/GenBank/DDBJ databases">
        <title>Mycobacterium kansasii (former subtype) with zoonotic potential isolated from diseased indoor pet cat, Japan.</title>
        <authorList>
            <person name="Fukano H."/>
            <person name="Terazono T."/>
            <person name="Hoshino Y."/>
        </authorList>
    </citation>
    <scope>NUCLEOTIDE SEQUENCE [LARGE SCALE GENOMIC DNA]</scope>
    <source>
        <strain evidence="1 2">Kuro-I</strain>
    </source>
</reference>
<keyword evidence="2" id="KW-1185">Reference proteome</keyword>
<evidence type="ECO:0000313" key="1">
    <source>
        <dbReference type="EMBL" id="BCI92367.1"/>
    </source>
</evidence>
<dbReference type="SUPFAM" id="SSF53955">
    <property type="entry name" value="Lysozyme-like"/>
    <property type="match status" value="1"/>
</dbReference>
<dbReference type="InterPro" id="IPR023346">
    <property type="entry name" value="Lysozyme-like_dom_sf"/>
</dbReference>
<sequence>MRRSVGLAAAVMILLPIVTFTMAYFIVDVPRPGDIRTNQVSTILASDGSEIAKIVPPEGNRVDVNLSQVPLHVRQAVIAAEDRGFTPTPASRSAVLPGL</sequence>
<organism evidence="1 2">
    <name type="scientific">Mycobacterium kansasii</name>
    <dbReference type="NCBI Taxonomy" id="1768"/>
    <lineage>
        <taxon>Bacteria</taxon>
        <taxon>Bacillati</taxon>
        <taxon>Actinomycetota</taxon>
        <taxon>Actinomycetes</taxon>
        <taxon>Mycobacteriales</taxon>
        <taxon>Mycobacteriaceae</taxon>
        <taxon>Mycobacterium</taxon>
    </lineage>
</organism>
<dbReference type="Proteomes" id="UP000516380">
    <property type="component" value="Chromosome"/>
</dbReference>
<proteinExistence type="predicted"/>
<protein>
    <submittedName>
        <fullName evidence="1">Uncharacterized protein</fullName>
    </submittedName>
</protein>
<dbReference type="AlphaFoldDB" id="A0A7G1IND5"/>
<evidence type="ECO:0000313" key="2">
    <source>
        <dbReference type="Proteomes" id="UP000516380"/>
    </source>
</evidence>
<gene>
    <name evidence="1" type="ORF">NIIDMKKI_75730</name>
</gene>
<name>A0A7G1IND5_MYCKA</name>
<dbReference type="EMBL" id="AP023343">
    <property type="protein sequence ID" value="BCI92367.1"/>
    <property type="molecule type" value="Genomic_DNA"/>
</dbReference>
<accession>A0A7G1IND5</accession>